<dbReference type="PANTHER" id="PTHR43394">
    <property type="entry name" value="ATP-DEPENDENT PERMEASE MDL1, MITOCHONDRIAL"/>
    <property type="match status" value="1"/>
</dbReference>
<keyword evidence="5" id="KW-0067">ATP-binding</keyword>
<evidence type="ECO:0000256" key="7">
    <source>
        <dbReference type="ARBA" id="ARBA00023136"/>
    </source>
</evidence>
<feature type="domain" description="ABC transporter" evidence="9">
    <location>
        <begin position="336"/>
        <end position="551"/>
    </location>
</feature>
<dbReference type="Gene3D" id="3.40.50.300">
    <property type="entry name" value="P-loop containing nucleotide triphosphate hydrolases"/>
    <property type="match status" value="1"/>
</dbReference>
<dbReference type="SUPFAM" id="SSF52540">
    <property type="entry name" value="P-loop containing nucleoside triphosphate hydrolases"/>
    <property type="match status" value="1"/>
</dbReference>
<comment type="similarity">
    <text evidence="2">Belongs to the ABC transporter superfamily.</text>
</comment>
<name>A0A6M7WM95_RHILI</name>
<dbReference type="NCBIfam" id="TIGR02868">
    <property type="entry name" value="CydC"/>
    <property type="match status" value="1"/>
</dbReference>
<dbReference type="InterPro" id="IPR003593">
    <property type="entry name" value="AAA+_ATPase"/>
</dbReference>
<dbReference type="InterPro" id="IPR014223">
    <property type="entry name" value="ABC_CydC/D"/>
</dbReference>
<dbReference type="GO" id="GO:0045454">
    <property type="term" value="P:cell redox homeostasis"/>
    <property type="evidence" value="ECO:0007669"/>
    <property type="project" value="InterPro"/>
</dbReference>
<feature type="transmembrane region" description="Helical" evidence="8">
    <location>
        <begin position="40"/>
        <end position="58"/>
    </location>
</feature>
<dbReference type="GO" id="GO:0034775">
    <property type="term" value="P:glutathione transmembrane transport"/>
    <property type="evidence" value="ECO:0007669"/>
    <property type="project" value="InterPro"/>
</dbReference>
<feature type="transmembrane region" description="Helical" evidence="8">
    <location>
        <begin position="130"/>
        <end position="156"/>
    </location>
</feature>
<dbReference type="GO" id="GO:0005886">
    <property type="term" value="C:plasma membrane"/>
    <property type="evidence" value="ECO:0007669"/>
    <property type="project" value="UniProtKB-SubCell"/>
</dbReference>
<dbReference type="GO" id="GO:0016887">
    <property type="term" value="F:ATP hydrolysis activity"/>
    <property type="evidence" value="ECO:0007669"/>
    <property type="project" value="InterPro"/>
</dbReference>
<feature type="transmembrane region" description="Helical" evidence="8">
    <location>
        <begin position="238"/>
        <end position="265"/>
    </location>
</feature>
<dbReference type="RefSeq" id="WP_027033832.1">
    <property type="nucleotide sequence ID" value="NZ_KI912159.1"/>
</dbReference>
<dbReference type="GO" id="GO:0005524">
    <property type="term" value="F:ATP binding"/>
    <property type="evidence" value="ECO:0007669"/>
    <property type="project" value="UniProtKB-KW"/>
</dbReference>
<evidence type="ECO:0000256" key="2">
    <source>
        <dbReference type="ARBA" id="ARBA00005417"/>
    </source>
</evidence>
<dbReference type="InterPro" id="IPR003439">
    <property type="entry name" value="ABC_transporter-like_ATP-bd"/>
</dbReference>
<dbReference type="Pfam" id="PF00005">
    <property type="entry name" value="ABC_tran"/>
    <property type="match status" value="1"/>
</dbReference>
<dbReference type="SUPFAM" id="SSF90123">
    <property type="entry name" value="ABC transporter transmembrane region"/>
    <property type="match status" value="1"/>
</dbReference>
<evidence type="ECO:0000259" key="9">
    <source>
        <dbReference type="PROSITE" id="PS50893"/>
    </source>
</evidence>
<dbReference type="AlphaFoldDB" id="A0A6M7WM95"/>
<keyword evidence="6 8" id="KW-1133">Transmembrane helix</keyword>
<dbReference type="InterPro" id="IPR027417">
    <property type="entry name" value="P-loop_NTPase"/>
</dbReference>
<proteinExistence type="inferred from homology"/>
<evidence type="ECO:0000256" key="6">
    <source>
        <dbReference type="ARBA" id="ARBA00022989"/>
    </source>
</evidence>
<evidence type="ECO:0000313" key="11">
    <source>
        <dbReference type="EMBL" id="QKD05200.1"/>
    </source>
</evidence>
<dbReference type="PANTHER" id="PTHR43394:SF1">
    <property type="entry name" value="ATP-BINDING CASSETTE SUB-FAMILY B MEMBER 10, MITOCHONDRIAL"/>
    <property type="match status" value="1"/>
</dbReference>
<dbReference type="Proteomes" id="UP000503017">
    <property type="component" value="Chromosome"/>
</dbReference>
<evidence type="ECO:0000256" key="5">
    <source>
        <dbReference type="ARBA" id="ARBA00022840"/>
    </source>
</evidence>
<dbReference type="PROSITE" id="PS00211">
    <property type="entry name" value="ABC_TRANSPORTER_1"/>
    <property type="match status" value="1"/>
</dbReference>
<dbReference type="InterPro" id="IPR036640">
    <property type="entry name" value="ABC1_TM_sf"/>
</dbReference>
<evidence type="ECO:0000256" key="1">
    <source>
        <dbReference type="ARBA" id="ARBA00004651"/>
    </source>
</evidence>
<organism evidence="11 12">
    <name type="scientific">Mesorhizobium loti R88b</name>
    <dbReference type="NCBI Taxonomy" id="935548"/>
    <lineage>
        <taxon>Bacteria</taxon>
        <taxon>Pseudomonadati</taxon>
        <taxon>Pseudomonadota</taxon>
        <taxon>Alphaproteobacteria</taxon>
        <taxon>Hyphomicrobiales</taxon>
        <taxon>Phyllobacteriaceae</taxon>
        <taxon>Mesorhizobium</taxon>
    </lineage>
</organism>
<evidence type="ECO:0000259" key="10">
    <source>
        <dbReference type="PROSITE" id="PS50929"/>
    </source>
</evidence>
<evidence type="ECO:0000256" key="4">
    <source>
        <dbReference type="ARBA" id="ARBA00022741"/>
    </source>
</evidence>
<dbReference type="GO" id="GO:0015421">
    <property type="term" value="F:ABC-type oligopeptide transporter activity"/>
    <property type="evidence" value="ECO:0007669"/>
    <property type="project" value="TreeGrafter"/>
</dbReference>
<dbReference type="Gene3D" id="1.20.1560.10">
    <property type="entry name" value="ABC transporter type 1, transmembrane domain"/>
    <property type="match status" value="1"/>
</dbReference>
<dbReference type="EMBL" id="CP033367">
    <property type="protein sequence ID" value="QKD05200.1"/>
    <property type="molecule type" value="Genomic_DNA"/>
</dbReference>
<gene>
    <name evidence="11" type="primary">cydC</name>
    <name evidence="11" type="ORF">EB235_30015</name>
</gene>
<dbReference type="InterPro" id="IPR011527">
    <property type="entry name" value="ABC1_TM_dom"/>
</dbReference>
<evidence type="ECO:0000256" key="3">
    <source>
        <dbReference type="ARBA" id="ARBA00022692"/>
    </source>
</evidence>
<feature type="domain" description="ABC transmembrane type-1" evidence="10">
    <location>
        <begin position="19"/>
        <end position="308"/>
    </location>
</feature>
<dbReference type="InterPro" id="IPR017871">
    <property type="entry name" value="ABC_transporter-like_CS"/>
</dbReference>
<dbReference type="PROSITE" id="PS50929">
    <property type="entry name" value="ABC_TM1F"/>
    <property type="match status" value="1"/>
</dbReference>
<keyword evidence="7 8" id="KW-0472">Membrane</keyword>
<dbReference type="PROSITE" id="PS50893">
    <property type="entry name" value="ABC_TRANSPORTER_2"/>
    <property type="match status" value="1"/>
</dbReference>
<evidence type="ECO:0000313" key="12">
    <source>
        <dbReference type="Proteomes" id="UP000503017"/>
    </source>
</evidence>
<dbReference type="InterPro" id="IPR039421">
    <property type="entry name" value="Type_1_exporter"/>
</dbReference>
<dbReference type="SMART" id="SM00382">
    <property type="entry name" value="AAA"/>
    <property type="match status" value="1"/>
</dbReference>
<comment type="subcellular location">
    <subcellularLocation>
        <location evidence="1">Cell membrane</location>
        <topology evidence="1">Multi-pass membrane protein</topology>
    </subcellularLocation>
</comment>
<reference evidence="11 12" key="1">
    <citation type="submission" date="2018-10" db="EMBL/GenBank/DDBJ databases">
        <authorList>
            <person name="Perry B.J."/>
            <person name="Sullivan J.T."/>
            <person name="Murphy R.J.T."/>
            <person name="Ramsay J.P."/>
            <person name="Ronson C.W."/>
        </authorList>
    </citation>
    <scope>NUCLEOTIDE SEQUENCE [LARGE SCALE GENOMIC DNA]</scope>
    <source>
        <strain evidence="11 12">R88b</strain>
    </source>
</reference>
<protein>
    <submittedName>
        <fullName evidence="11">Thiol reductant ABC exporter subunit CydC</fullName>
    </submittedName>
</protein>
<keyword evidence="3 8" id="KW-0812">Transmembrane</keyword>
<sequence length="551" mass="57308">MTAFWFFRPLFQRHAARLAWTLLLSLITLAAGIALLSVSGWFLTAAALTTAAASFNLFGPSSLIRGLSFIRILSRYGEKVFGHDTTLRLLADLRGWLFASLFPRVPLADRSLRHGDLVSRLTADVDALDTVFLVAIGPMLAALLLGSAMATALWVFIPAAGVSYGVLVGLAIVAVPAVLVLASRRMGTELVEASAAARIAVLDGIDGHVDLIAFGETATARASFAGSAARLASARRRLGMAGTLAAAVTQALAGAAMVSVLWFGIAAVHAGTIGGPLLAGLLLGTIASFEATGAVVRGVARLGVSAAAAARLKAISTARPMVNDTARPEPLPTGDVRFENVVFGHDPRRPVLRGLDLSVKQGSRVAIIGPSGSGKSTVLALLLRLYDPQAGTISIGGADIRTVAQGDLHKKVSLLSQDSPVVLGTIRENLLIGRADASDAALWHALASARLADFVRGLPEGLSAFVGETGRTLSVGQARRLCLARTLLSQAEILAFDEPTSGLDREAELAFLADLNTATAGRTVILATHAALPLGAADHIFRMVDGRLETA</sequence>
<dbReference type="Pfam" id="PF00664">
    <property type="entry name" value="ABC_membrane"/>
    <property type="match status" value="1"/>
</dbReference>
<feature type="transmembrane region" description="Helical" evidence="8">
    <location>
        <begin position="162"/>
        <end position="182"/>
    </location>
</feature>
<keyword evidence="4" id="KW-0547">Nucleotide-binding</keyword>
<evidence type="ECO:0000256" key="8">
    <source>
        <dbReference type="SAM" id="Phobius"/>
    </source>
</evidence>
<accession>A0A6M7WM95</accession>